<evidence type="ECO:0000313" key="2">
    <source>
        <dbReference type="EMBL" id="STD14221.1"/>
    </source>
</evidence>
<accession>A0AA46H1A9</accession>
<feature type="transmembrane region" description="Helical" evidence="1">
    <location>
        <begin position="313"/>
        <end position="332"/>
    </location>
</feature>
<protein>
    <submittedName>
        <fullName evidence="2">Uncharacterized protein</fullName>
    </submittedName>
</protein>
<name>A0AA46H1A9_9MICO</name>
<feature type="transmembrane region" description="Helical" evidence="1">
    <location>
        <begin position="222"/>
        <end position="243"/>
    </location>
</feature>
<reference evidence="2 3" key="1">
    <citation type="submission" date="2018-06" db="EMBL/GenBank/DDBJ databases">
        <authorList>
            <consortium name="Pathogen Informatics"/>
            <person name="Doyle S."/>
        </authorList>
    </citation>
    <scope>NUCLEOTIDE SEQUENCE [LARGE SCALE GENOMIC DNA]</scope>
    <source>
        <strain evidence="2 3">NCTC7915</strain>
    </source>
</reference>
<feature type="transmembrane region" description="Helical" evidence="1">
    <location>
        <begin position="287"/>
        <end position="307"/>
    </location>
</feature>
<organism evidence="2 3">
    <name type="scientific">Dermatophilus congolensis</name>
    <dbReference type="NCBI Taxonomy" id="1863"/>
    <lineage>
        <taxon>Bacteria</taxon>
        <taxon>Bacillati</taxon>
        <taxon>Actinomycetota</taxon>
        <taxon>Actinomycetes</taxon>
        <taxon>Micrococcales</taxon>
        <taxon>Dermatophilaceae</taxon>
        <taxon>Dermatophilus</taxon>
    </lineage>
</organism>
<gene>
    <name evidence="2" type="ORF">NCTC7915_02068</name>
</gene>
<comment type="caution">
    <text evidence="2">The sequence shown here is derived from an EMBL/GenBank/DDBJ whole genome shotgun (WGS) entry which is preliminary data.</text>
</comment>
<keyword evidence="1" id="KW-1133">Transmembrane helix</keyword>
<sequence>MELINPKDDLHEVNSEIKKIHTSDAFFLFSIVITTHGPTALNTLIEHSNNITLLRGWDALFAYPTLKFLNLPAEQSSLTVSISLLIAGTGLLYKQKETVKNKSPREEHAEGTAREVTLDRVCPLWLYVAATLSCLSIRIPDKESLMVFILPLISTILHCFLLAIQEQSEETKNIRRLTEEARLKNLKEAYKTYSTYTPDRANLTLLIPFRKRVLIYIKNSPWLALLAVFIISTMIPFAPVFQIPKEKSLALLIILIFLMIFLVFAVDSAVDSIINRAKNGKTGLVHFFFLLHILMILSFLLQVVVILPYFPDTIIPGMVSVVIPFLALCFFLRSDKFLTLIGLYLHRNIQLAELPSGTESKNQIENPT</sequence>
<dbReference type="RefSeq" id="WP_147279263.1">
    <property type="nucleotide sequence ID" value="NZ_UFYA01000001.1"/>
</dbReference>
<dbReference type="AlphaFoldDB" id="A0AA46H1A9"/>
<dbReference type="EMBL" id="UFYA01000001">
    <property type="protein sequence ID" value="STD14221.1"/>
    <property type="molecule type" value="Genomic_DNA"/>
</dbReference>
<evidence type="ECO:0000313" key="3">
    <source>
        <dbReference type="Proteomes" id="UP000254118"/>
    </source>
</evidence>
<keyword evidence="1" id="KW-0812">Transmembrane</keyword>
<keyword evidence="1" id="KW-0472">Membrane</keyword>
<feature type="transmembrane region" description="Helical" evidence="1">
    <location>
        <begin position="249"/>
        <end position="266"/>
    </location>
</feature>
<dbReference type="Proteomes" id="UP000254118">
    <property type="component" value="Unassembled WGS sequence"/>
</dbReference>
<evidence type="ECO:0000256" key="1">
    <source>
        <dbReference type="SAM" id="Phobius"/>
    </source>
</evidence>
<proteinExistence type="predicted"/>
<feature type="transmembrane region" description="Helical" evidence="1">
    <location>
        <begin position="145"/>
        <end position="164"/>
    </location>
</feature>